<reference evidence="1 2" key="1">
    <citation type="journal article" date="2012" name="J. Bacteriol.">
        <title>Complete genome sequence of Mycobacterium intracellulare strain ATCC 13950T.</title>
        <authorList>
            <person name="Kim B.J."/>
            <person name="Choi B.S."/>
            <person name="Lim J.S."/>
            <person name="Choi I.Y."/>
            <person name="Lee J.H."/>
            <person name="Chun J."/>
            <person name="Kook Y.H."/>
            <person name="Kim B.J."/>
        </authorList>
    </citation>
    <scope>NUCLEOTIDE SEQUENCE [LARGE SCALE GENOMIC DNA]</scope>
    <source>
        <strain evidence="2">ATCC 13950 / DSM 43223 / JCM 6384 / NCTC 13025 / 3600</strain>
    </source>
</reference>
<dbReference type="Proteomes" id="UP000008004">
    <property type="component" value="Chromosome"/>
</dbReference>
<name>H8IPS0_MYCIA</name>
<dbReference type="HOGENOM" id="CLU_3330418_0_0_11"/>
<organism evidence="1 2">
    <name type="scientific">Mycobacterium intracellulare (strain ATCC 13950 / DSM 43223 / JCM 6384 / NCTC 13025 / 3600)</name>
    <dbReference type="NCBI Taxonomy" id="487521"/>
    <lineage>
        <taxon>Bacteria</taxon>
        <taxon>Bacillati</taxon>
        <taxon>Actinomycetota</taxon>
        <taxon>Actinomycetes</taxon>
        <taxon>Mycobacteriales</taxon>
        <taxon>Mycobacteriaceae</taxon>
        <taxon>Mycobacterium</taxon>
        <taxon>Mycobacterium avium complex (MAC)</taxon>
    </lineage>
</organism>
<protein>
    <submittedName>
        <fullName evidence="1">Uncharacterized protein</fullName>
    </submittedName>
</protein>
<evidence type="ECO:0000313" key="1">
    <source>
        <dbReference type="EMBL" id="AFC44143.1"/>
    </source>
</evidence>
<proteinExistence type="predicted"/>
<evidence type="ECO:0000313" key="2">
    <source>
        <dbReference type="Proteomes" id="UP000008004"/>
    </source>
</evidence>
<accession>H8IPS0</accession>
<dbReference type="AlphaFoldDB" id="H8IPS0"/>
<sequence length="38" mass="4121">MPDHRPGLVSWVSRGVRSGTALGCAVTVPAEYVHRVMQ</sequence>
<gene>
    <name evidence="1" type="ordered locus">OCU_29240</name>
</gene>
<dbReference type="EMBL" id="CP003322">
    <property type="protein sequence ID" value="AFC44143.1"/>
    <property type="molecule type" value="Genomic_DNA"/>
</dbReference>
<dbReference type="PATRIC" id="fig|487521.10.peg.2939"/>
<dbReference type="KEGG" id="mia:OCU_29240"/>